<accession>A0ABR8PJ63</accession>
<feature type="transmembrane region" description="Helical" evidence="1">
    <location>
        <begin position="150"/>
        <end position="167"/>
    </location>
</feature>
<dbReference type="Proteomes" id="UP000659496">
    <property type="component" value="Unassembled WGS sequence"/>
</dbReference>
<evidence type="ECO:0000313" key="3">
    <source>
        <dbReference type="Proteomes" id="UP000659496"/>
    </source>
</evidence>
<keyword evidence="2" id="KW-0378">Hydrolase</keyword>
<feature type="transmembrane region" description="Helical" evidence="1">
    <location>
        <begin position="63"/>
        <end position="83"/>
    </location>
</feature>
<dbReference type="GO" id="GO:0016787">
    <property type="term" value="F:hydrolase activity"/>
    <property type="evidence" value="ECO:0007669"/>
    <property type="project" value="UniProtKB-KW"/>
</dbReference>
<evidence type="ECO:0000313" key="2">
    <source>
        <dbReference type="EMBL" id="MBD7908196.1"/>
    </source>
</evidence>
<dbReference type="InterPro" id="IPR007404">
    <property type="entry name" value="YdjM-like"/>
</dbReference>
<keyword evidence="3" id="KW-1185">Reference proteome</keyword>
<organism evidence="2 3">
    <name type="scientific">Sporosarcina gallistercoris</name>
    <dbReference type="NCBI Taxonomy" id="2762245"/>
    <lineage>
        <taxon>Bacteria</taxon>
        <taxon>Bacillati</taxon>
        <taxon>Bacillota</taxon>
        <taxon>Bacilli</taxon>
        <taxon>Bacillales</taxon>
        <taxon>Caryophanaceae</taxon>
        <taxon>Sporosarcina</taxon>
    </lineage>
</organism>
<dbReference type="RefSeq" id="WP_191689340.1">
    <property type="nucleotide sequence ID" value="NZ_JACSQY010000004.1"/>
</dbReference>
<evidence type="ECO:0000256" key="1">
    <source>
        <dbReference type="SAM" id="Phobius"/>
    </source>
</evidence>
<dbReference type="Pfam" id="PF04307">
    <property type="entry name" value="YdjM"/>
    <property type="match status" value="1"/>
</dbReference>
<keyword evidence="1" id="KW-0812">Transmembrane</keyword>
<dbReference type="EMBL" id="JACSQY010000004">
    <property type="protein sequence ID" value="MBD7908196.1"/>
    <property type="molecule type" value="Genomic_DNA"/>
</dbReference>
<gene>
    <name evidence="2" type="ORF">H9659_07635</name>
</gene>
<reference evidence="2 3" key="1">
    <citation type="submission" date="2020-08" db="EMBL/GenBank/DDBJ databases">
        <title>A Genomic Blueprint of the Chicken Gut Microbiome.</title>
        <authorList>
            <person name="Gilroy R."/>
            <person name="Ravi A."/>
            <person name="Getino M."/>
            <person name="Pursley I."/>
            <person name="Horton D.L."/>
            <person name="Alikhan N.-F."/>
            <person name="Baker D."/>
            <person name="Gharbi K."/>
            <person name="Hall N."/>
            <person name="Watson M."/>
            <person name="Adriaenssens E.M."/>
            <person name="Foster-Nyarko E."/>
            <person name="Jarju S."/>
            <person name="Secka A."/>
            <person name="Antonio M."/>
            <person name="Oren A."/>
            <person name="Chaudhuri R."/>
            <person name="La Ragione R.M."/>
            <person name="Hildebrand F."/>
            <person name="Pallen M.J."/>
        </authorList>
    </citation>
    <scope>NUCLEOTIDE SEQUENCE [LARGE SCALE GENOMIC DNA]</scope>
    <source>
        <strain evidence="2 3">Sa3CUA8</strain>
    </source>
</reference>
<proteinExistence type="predicted"/>
<comment type="caution">
    <text evidence="2">The sequence shown here is derived from an EMBL/GenBank/DDBJ whole genome shotgun (WGS) entry which is preliminary data.</text>
</comment>
<feature type="transmembrane region" description="Helical" evidence="1">
    <location>
        <begin position="89"/>
        <end position="106"/>
    </location>
</feature>
<feature type="transmembrane region" description="Helical" evidence="1">
    <location>
        <begin position="118"/>
        <end position="144"/>
    </location>
</feature>
<keyword evidence="1" id="KW-1133">Transmembrane helix</keyword>
<protein>
    <submittedName>
        <fullName evidence="2">Metal-dependent hydrolase</fullName>
    </submittedName>
</protein>
<sequence>MKGSSHLGIGIAVGAIAGYITHPDVMTVAICAGIGGVSGVAPDLDTNGLASNSITLSKKVSKVLMETAGIGILLTLIYQVMTQGMSNEIYIYGGMGLALLIVSRLITQRRMLTITGVLVLLLGFVLDQSLGILLAGSYIVFASFLPHRSYTHSLLGVLFYAAVLKYLDMEWPIEGMFAAGMAGYISHLVADMKVLPVNRRGVKWFAPLWKQEF</sequence>
<keyword evidence="1" id="KW-0472">Membrane</keyword>
<name>A0ABR8PJ63_9BACL</name>